<evidence type="ECO:0000313" key="4">
    <source>
        <dbReference type="Proteomes" id="UP001516023"/>
    </source>
</evidence>
<dbReference type="Gene3D" id="1.20.120.1630">
    <property type="match status" value="1"/>
</dbReference>
<feature type="transmembrane region" description="Helical" evidence="1">
    <location>
        <begin position="263"/>
        <end position="279"/>
    </location>
</feature>
<evidence type="ECO:0000256" key="1">
    <source>
        <dbReference type="SAM" id="Phobius"/>
    </source>
</evidence>
<reference evidence="3 4" key="1">
    <citation type="journal article" date="2020" name="G3 (Bethesda)">
        <title>Improved Reference Genome for Cyclotella cryptica CCMP332, a Model for Cell Wall Morphogenesis, Salinity Adaptation, and Lipid Production in Diatoms (Bacillariophyta).</title>
        <authorList>
            <person name="Roberts W.R."/>
            <person name="Downey K.M."/>
            <person name="Ruck E.C."/>
            <person name="Traller J.C."/>
            <person name="Alverson A.J."/>
        </authorList>
    </citation>
    <scope>NUCLEOTIDE SEQUENCE [LARGE SCALE GENOMIC DNA]</scope>
    <source>
        <strain evidence="3 4">CCMP332</strain>
    </source>
</reference>
<dbReference type="AlphaFoldDB" id="A0ABD3QTE4"/>
<keyword evidence="1" id="KW-1133">Transmembrane helix</keyword>
<dbReference type="PANTHER" id="PTHR32251">
    <property type="entry name" value="3-OXO-5-ALPHA-STEROID 4-DEHYDROGENASE"/>
    <property type="match status" value="1"/>
</dbReference>
<evidence type="ECO:0008006" key="5">
    <source>
        <dbReference type="Google" id="ProtNLM"/>
    </source>
</evidence>
<protein>
    <recommendedName>
        <fullName evidence="5">Steroid 5-alpha reductase C-terminal domain-containing protein</fullName>
    </recommendedName>
</protein>
<feature type="signal peptide" evidence="2">
    <location>
        <begin position="1"/>
        <end position="18"/>
    </location>
</feature>
<organism evidence="3 4">
    <name type="scientific">Cyclotella cryptica</name>
    <dbReference type="NCBI Taxonomy" id="29204"/>
    <lineage>
        <taxon>Eukaryota</taxon>
        <taxon>Sar</taxon>
        <taxon>Stramenopiles</taxon>
        <taxon>Ochrophyta</taxon>
        <taxon>Bacillariophyta</taxon>
        <taxon>Coscinodiscophyceae</taxon>
        <taxon>Thalassiosirophycidae</taxon>
        <taxon>Stephanodiscales</taxon>
        <taxon>Stephanodiscaceae</taxon>
        <taxon>Cyclotella</taxon>
    </lineage>
</organism>
<comment type="caution">
    <text evidence="3">The sequence shown here is derived from an EMBL/GenBank/DDBJ whole genome shotgun (WGS) entry which is preliminary data.</text>
</comment>
<keyword evidence="1" id="KW-0812">Transmembrane</keyword>
<dbReference type="Proteomes" id="UP001516023">
    <property type="component" value="Unassembled WGS sequence"/>
</dbReference>
<keyword evidence="4" id="KW-1185">Reference proteome</keyword>
<dbReference type="PROSITE" id="PS50244">
    <property type="entry name" value="S5A_REDUCTASE"/>
    <property type="match status" value="1"/>
</dbReference>
<feature type="chain" id="PRO_5044787615" description="Steroid 5-alpha reductase C-terminal domain-containing protein" evidence="2">
    <location>
        <begin position="19"/>
        <end position="339"/>
    </location>
</feature>
<feature type="transmembrane region" description="Helical" evidence="1">
    <location>
        <begin position="98"/>
        <end position="118"/>
    </location>
</feature>
<gene>
    <name evidence="3" type="ORF">HJC23_003772</name>
</gene>
<feature type="transmembrane region" description="Helical" evidence="1">
    <location>
        <begin position="130"/>
        <end position="153"/>
    </location>
</feature>
<proteinExistence type="predicted"/>
<accession>A0ABD3QTE4</accession>
<keyword evidence="2" id="KW-0732">Signal</keyword>
<feature type="transmembrane region" description="Helical" evidence="1">
    <location>
        <begin position="285"/>
        <end position="305"/>
    </location>
</feature>
<feature type="transmembrane region" description="Helical" evidence="1">
    <location>
        <begin position="71"/>
        <end position="91"/>
    </location>
</feature>
<feature type="transmembrane region" description="Helical" evidence="1">
    <location>
        <begin position="174"/>
        <end position="192"/>
    </location>
</feature>
<evidence type="ECO:0000313" key="3">
    <source>
        <dbReference type="EMBL" id="KAL3803718.1"/>
    </source>
</evidence>
<dbReference type="EMBL" id="JABMIG020000012">
    <property type="protein sequence ID" value="KAL3803718.1"/>
    <property type="molecule type" value="Genomic_DNA"/>
</dbReference>
<sequence length="339" mass="36550">MRSTSLLIFAASIASSTSFNLPSPHVHSLPRQSTIGIINIRGGDSGVMTSSTKLFSALAPVSEALVSGSPLRAVGALYAVASLTVVPLTLIRQAYSFSVGYGLSVATMSMALLYAFIFPEGNLSVAPFQSSVPAILALNSLIYGLRLASFIFLREQTVESKKKAFKELDKSGPIKRIPLALGVSLLYAFMTSPALFALRDTTLAAGSALEKVQLYSTGVSVFGMILEAIADQHKYQAKRGKDGEDKFVGPTTWSYRLCRHPNYLGEILFWIGLFAAGSVSFGKSIVAWVCGTLGLWGILSIMFGASSRLDKKQEEKYGGQSAYVEWKKNVPYSLVPLFK</sequence>
<keyword evidence="1" id="KW-0472">Membrane</keyword>
<evidence type="ECO:0000256" key="2">
    <source>
        <dbReference type="SAM" id="SignalP"/>
    </source>
</evidence>
<dbReference type="PANTHER" id="PTHR32251:SF15">
    <property type="entry name" value="3-OXO-5-ALPHA-STEROID 4-DEHYDROGENASE (DUF1295)"/>
    <property type="match status" value="1"/>
</dbReference>
<dbReference type="InterPro" id="IPR010721">
    <property type="entry name" value="UstE-like"/>
</dbReference>
<dbReference type="Pfam" id="PF06966">
    <property type="entry name" value="DUF1295"/>
    <property type="match status" value="1"/>
</dbReference>
<name>A0ABD3QTE4_9STRA</name>
<feature type="transmembrane region" description="Helical" evidence="1">
    <location>
        <begin position="212"/>
        <end position="230"/>
    </location>
</feature>